<dbReference type="AlphaFoldDB" id="A0A2K3DTZ5"/>
<dbReference type="PANTHER" id="PTHR33129:SF1">
    <property type="entry name" value="ATP-BINDING PROTEIN"/>
    <property type="match status" value="1"/>
</dbReference>
<dbReference type="PaxDb" id="3055-EDO99401"/>
<feature type="compositionally biased region" description="Basic and acidic residues" evidence="1">
    <location>
        <begin position="513"/>
        <end position="542"/>
    </location>
</feature>
<dbReference type="GeneID" id="5724239"/>
<dbReference type="EMBL" id="CM008965">
    <property type="protein sequence ID" value="PNW84003.1"/>
    <property type="molecule type" value="Genomic_DNA"/>
</dbReference>
<name>A0A2K3DTZ5_CHLRE</name>
<feature type="compositionally biased region" description="Low complexity" evidence="1">
    <location>
        <begin position="500"/>
        <end position="511"/>
    </location>
</feature>
<dbReference type="STRING" id="3055.A0A2K3DTZ5"/>
<accession>A0A2K3DTZ5</accession>
<dbReference type="KEGG" id="cre:CHLRE_04g212200v5"/>
<sequence>MKQLASIHSLIYKLAEKFARDAKWKLSAFKVLAEATPNLREFTLAASEDVQVELLDALLKRRGGGDDYCPNATDMMEALRSVQVLPGPGEVLKLGAISFVLHPEYDALFVRECYPHLFEALVCKPEPTLYIVTGTPGIGKSWFFYYILARLLKSTQPPPFIVWEHMTVPNMAWCYTHETGEVFKGERTSFDDVLMNRATWYITDGVPPMLNCLARTVLLTPPDRKIYKEMLKQSASLLYMPCWELGELLACRRLLYGTVDETLAKELYQHYGGVARFVLQLPKANPSKGLDKLLEELHEAVASCDTDQLRMSVGSISTGPDVSHMLLHIVADENFKMQHLVFASKWVAEEFVKEAVHYELQGLVSLLVSTSGALKRTIYEAAVHAVLSKGGRFTAAPISYDRESFWRGIEEALEFVPCTKQAFFEDLPDTTDTPPYVVEGVYAQLQAGTKRGAEMFLAGEAQKLARTEQPEPAPPTQQQAQKLARAKGVVPAANARADKAQPANDAAAKKAAAGKDKGKQEAKRKEEAKPKEKAKGKGKEGKPAQPADGAAASKGAPPSLRR</sequence>
<organism evidence="2 3">
    <name type="scientific">Chlamydomonas reinhardtii</name>
    <name type="common">Chlamydomonas smithii</name>
    <dbReference type="NCBI Taxonomy" id="3055"/>
    <lineage>
        <taxon>Eukaryota</taxon>
        <taxon>Viridiplantae</taxon>
        <taxon>Chlorophyta</taxon>
        <taxon>core chlorophytes</taxon>
        <taxon>Chlorophyceae</taxon>
        <taxon>CS clade</taxon>
        <taxon>Chlamydomonadales</taxon>
        <taxon>Chlamydomonadaceae</taxon>
        <taxon>Chlamydomonas</taxon>
    </lineage>
</organism>
<reference evidence="2 3" key="1">
    <citation type="journal article" date="2007" name="Science">
        <title>The Chlamydomonas genome reveals the evolution of key animal and plant functions.</title>
        <authorList>
            <person name="Merchant S.S."/>
            <person name="Prochnik S.E."/>
            <person name="Vallon O."/>
            <person name="Harris E.H."/>
            <person name="Karpowicz S.J."/>
            <person name="Witman G.B."/>
            <person name="Terry A."/>
            <person name="Salamov A."/>
            <person name="Fritz-Laylin L.K."/>
            <person name="Marechal-Drouard L."/>
            <person name="Marshall W.F."/>
            <person name="Qu L.H."/>
            <person name="Nelson D.R."/>
            <person name="Sanderfoot A.A."/>
            <person name="Spalding M.H."/>
            <person name="Kapitonov V.V."/>
            <person name="Ren Q."/>
            <person name="Ferris P."/>
            <person name="Lindquist E."/>
            <person name="Shapiro H."/>
            <person name="Lucas S.M."/>
            <person name="Grimwood J."/>
            <person name="Schmutz J."/>
            <person name="Cardol P."/>
            <person name="Cerutti H."/>
            <person name="Chanfreau G."/>
            <person name="Chen C.L."/>
            <person name="Cognat V."/>
            <person name="Croft M.T."/>
            <person name="Dent R."/>
            <person name="Dutcher S."/>
            <person name="Fernandez E."/>
            <person name="Fukuzawa H."/>
            <person name="Gonzalez-Ballester D."/>
            <person name="Gonzalez-Halphen D."/>
            <person name="Hallmann A."/>
            <person name="Hanikenne M."/>
            <person name="Hippler M."/>
            <person name="Inwood W."/>
            <person name="Jabbari K."/>
            <person name="Kalanon M."/>
            <person name="Kuras R."/>
            <person name="Lefebvre P.A."/>
            <person name="Lemaire S.D."/>
            <person name="Lobanov A.V."/>
            <person name="Lohr M."/>
            <person name="Manuell A."/>
            <person name="Meier I."/>
            <person name="Mets L."/>
            <person name="Mittag M."/>
            <person name="Mittelmeier T."/>
            <person name="Moroney J.V."/>
            <person name="Moseley J."/>
            <person name="Napoli C."/>
            <person name="Nedelcu A.M."/>
            <person name="Niyogi K."/>
            <person name="Novoselov S.V."/>
            <person name="Paulsen I.T."/>
            <person name="Pazour G."/>
            <person name="Purton S."/>
            <person name="Ral J.P."/>
            <person name="Riano-Pachon D.M."/>
            <person name="Riekhof W."/>
            <person name="Rymarquis L."/>
            <person name="Schroda M."/>
            <person name="Stern D."/>
            <person name="Umen J."/>
            <person name="Willows R."/>
            <person name="Wilson N."/>
            <person name="Zimmer S.L."/>
            <person name="Allmer J."/>
            <person name="Balk J."/>
            <person name="Bisova K."/>
            <person name="Chen C.J."/>
            <person name="Elias M."/>
            <person name="Gendler K."/>
            <person name="Hauser C."/>
            <person name="Lamb M.R."/>
            <person name="Ledford H."/>
            <person name="Long J.C."/>
            <person name="Minagawa J."/>
            <person name="Page M.D."/>
            <person name="Pan J."/>
            <person name="Pootakham W."/>
            <person name="Roje S."/>
            <person name="Rose A."/>
            <person name="Stahlberg E."/>
            <person name="Terauchi A.M."/>
            <person name="Yang P."/>
            <person name="Ball S."/>
            <person name="Bowler C."/>
            <person name="Dieckmann C.L."/>
            <person name="Gladyshev V.N."/>
            <person name="Green P."/>
            <person name="Jorgensen R."/>
            <person name="Mayfield S."/>
            <person name="Mueller-Roeber B."/>
            <person name="Rajamani S."/>
            <person name="Sayre R.T."/>
            <person name="Brokstein P."/>
            <person name="Dubchak I."/>
            <person name="Goodstein D."/>
            <person name="Hornick L."/>
            <person name="Huang Y.W."/>
            <person name="Jhaveri J."/>
            <person name="Luo Y."/>
            <person name="Martinez D."/>
            <person name="Ngau W.C."/>
            <person name="Otillar B."/>
            <person name="Poliakov A."/>
            <person name="Porter A."/>
            <person name="Szajkowski L."/>
            <person name="Werner G."/>
            <person name="Zhou K."/>
            <person name="Grigoriev I.V."/>
            <person name="Rokhsar D.S."/>
            <person name="Grossman A.R."/>
        </authorList>
    </citation>
    <scope>NUCLEOTIDE SEQUENCE [LARGE SCALE GENOMIC DNA]</scope>
    <source>
        <strain evidence="3">CC-503</strain>
    </source>
</reference>
<evidence type="ECO:0000313" key="2">
    <source>
        <dbReference type="EMBL" id="PNW84003.1"/>
    </source>
</evidence>
<dbReference type="InterPro" id="IPR052980">
    <property type="entry name" value="Crinkler_effector"/>
</dbReference>
<gene>
    <name evidence="2" type="ORF">CHLRE_04g212200v5</name>
</gene>
<proteinExistence type="predicted"/>
<dbReference type="PANTHER" id="PTHR33129">
    <property type="entry name" value="PROTEIN KINASE DOMAIN-CONTAINING PROTEIN-RELATED"/>
    <property type="match status" value="1"/>
</dbReference>
<dbReference type="RefSeq" id="XP_042925165.1">
    <property type="nucleotide sequence ID" value="XM_043061610.1"/>
</dbReference>
<feature type="region of interest" description="Disordered" evidence="1">
    <location>
        <begin position="466"/>
        <end position="562"/>
    </location>
</feature>
<dbReference type="InParanoid" id="A0A2K3DTZ5"/>
<protein>
    <submittedName>
        <fullName evidence="2">Uncharacterized protein</fullName>
    </submittedName>
</protein>
<dbReference type="Proteomes" id="UP000006906">
    <property type="component" value="Chromosome 4"/>
</dbReference>
<dbReference type="ExpressionAtlas" id="A0A2K3DTZ5">
    <property type="expression patterns" value="baseline"/>
</dbReference>
<dbReference type="OrthoDB" id="526326at2759"/>
<dbReference type="Gramene" id="PNW84003">
    <property type="protein sequence ID" value="PNW84003"/>
    <property type="gene ID" value="CHLRE_04g212200v5"/>
</dbReference>
<keyword evidence="3" id="KW-1185">Reference proteome</keyword>
<evidence type="ECO:0000256" key="1">
    <source>
        <dbReference type="SAM" id="MobiDB-lite"/>
    </source>
</evidence>
<evidence type="ECO:0000313" key="3">
    <source>
        <dbReference type="Proteomes" id="UP000006906"/>
    </source>
</evidence>